<feature type="transmembrane region" description="Helical" evidence="1">
    <location>
        <begin position="12"/>
        <end position="33"/>
    </location>
</feature>
<proteinExistence type="predicted"/>
<organism evidence="3 4">
    <name type="scientific">Parvularcula mediterranea</name>
    <dbReference type="NCBI Taxonomy" id="2732508"/>
    <lineage>
        <taxon>Bacteria</taxon>
        <taxon>Pseudomonadati</taxon>
        <taxon>Pseudomonadota</taxon>
        <taxon>Alphaproteobacteria</taxon>
        <taxon>Parvularculales</taxon>
        <taxon>Parvularculaceae</taxon>
        <taxon>Parvularcula</taxon>
    </lineage>
</organism>
<evidence type="ECO:0000313" key="3">
    <source>
        <dbReference type="EMBL" id="NNU16021.1"/>
    </source>
</evidence>
<keyword evidence="1" id="KW-1133">Transmembrane helix</keyword>
<dbReference type="GO" id="GO:0000270">
    <property type="term" value="P:peptidoglycan metabolic process"/>
    <property type="evidence" value="ECO:0007669"/>
    <property type="project" value="TreeGrafter"/>
</dbReference>
<dbReference type="EMBL" id="JABFCX010000002">
    <property type="protein sequence ID" value="NNU16021.1"/>
    <property type="molecule type" value="Genomic_DNA"/>
</dbReference>
<feature type="domain" description="DUF218" evidence="2">
    <location>
        <begin position="53"/>
        <end position="187"/>
    </location>
</feature>
<evidence type="ECO:0000259" key="2">
    <source>
        <dbReference type="Pfam" id="PF02698"/>
    </source>
</evidence>
<dbReference type="GO" id="GO:0005886">
    <property type="term" value="C:plasma membrane"/>
    <property type="evidence" value="ECO:0007669"/>
    <property type="project" value="TreeGrafter"/>
</dbReference>
<keyword evidence="4" id="KW-1185">Reference proteome</keyword>
<dbReference type="InterPro" id="IPR014729">
    <property type="entry name" value="Rossmann-like_a/b/a_fold"/>
</dbReference>
<dbReference type="Gene3D" id="3.40.50.620">
    <property type="entry name" value="HUPs"/>
    <property type="match status" value="1"/>
</dbReference>
<evidence type="ECO:0000256" key="1">
    <source>
        <dbReference type="SAM" id="Phobius"/>
    </source>
</evidence>
<dbReference type="PANTHER" id="PTHR30336">
    <property type="entry name" value="INNER MEMBRANE PROTEIN, PROBABLE PERMEASE"/>
    <property type="match status" value="1"/>
</dbReference>
<dbReference type="CDD" id="cd06259">
    <property type="entry name" value="YdcF-like"/>
    <property type="match status" value="1"/>
</dbReference>
<dbReference type="AlphaFoldDB" id="A0A7Y3RL15"/>
<dbReference type="PANTHER" id="PTHR30336:SF4">
    <property type="entry name" value="ENVELOPE BIOGENESIS FACTOR ELYC"/>
    <property type="match status" value="1"/>
</dbReference>
<dbReference type="InterPro" id="IPR003848">
    <property type="entry name" value="DUF218"/>
</dbReference>
<reference evidence="3 4" key="1">
    <citation type="submission" date="2020-05" db="EMBL/GenBank/DDBJ databases">
        <title>Parvularcula mediterraneae sp. nov., isolated from polypropylene straw from shallow seawater of the seashore of Laganas in Zakynthos island, Greece.</title>
        <authorList>
            <person name="Szabo I."/>
            <person name="Al-Omari J."/>
            <person name="Rado J."/>
            <person name="Szerdahelyi G.S."/>
        </authorList>
    </citation>
    <scope>NUCLEOTIDE SEQUENCE [LARGE SCALE GENOMIC DNA]</scope>
    <source>
        <strain evidence="3 4">ZS-1/3</strain>
    </source>
</reference>
<dbReference type="GO" id="GO:0043164">
    <property type="term" value="P:Gram-negative-bacterium-type cell wall biogenesis"/>
    <property type="evidence" value="ECO:0007669"/>
    <property type="project" value="TreeGrafter"/>
</dbReference>
<dbReference type="Pfam" id="PF02698">
    <property type="entry name" value="DUF218"/>
    <property type="match status" value="1"/>
</dbReference>
<dbReference type="InterPro" id="IPR051599">
    <property type="entry name" value="Cell_Envelope_Assoc"/>
</dbReference>
<name>A0A7Y3RL15_9PROT</name>
<protein>
    <submittedName>
        <fullName evidence="3">YdcF family protein</fullName>
    </submittedName>
</protein>
<evidence type="ECO:0000313" key="4">
    <source>
        <dbReference type="Proteomes" id="UP000536835"/>
    </source>
</evidence>
<dbReference type="Proteomes" id="UP000536835">
    <property type="component" value="Unassembled WGS sequence"/>
</dbReference>
<accession>A0A7Y3RL15</accession>
<gene>
    <name evidence="3" type="ORF">HK107_06765</name>
</gene>
<keyword evidence="1" id="KW-0812">Transmembrane</keyword>
<sequence length="201" mass="21624">MTGIDSIIKAAAGLGALATMALVAGFFAFCALLPRASDGASAGFSQEGAAQRGIVVLTGDRGPRIERGLELQAAGYAERVLISGVHPQTTKGDLSDIPNADVLACCVDLGPWARTTRGNAIESRDWLMRNGFDEVLLVTSDYHLPRARAELRHSAPDIEIIGVPVASRVAPEFGWMSEPRAWKLLGEEYLKFLFVQLRSMV</sequence>
<keyword evidence="1" id="KW-0472">Membrane</keyword>
<dbReference type="RefSeq" id="WP_173197910.1">
    <property type="nucleotide sequence ID" value="NZ_JABFCX010000002.1"/>
</dbReference>
<comment type="caution">
    <text evidence="3">The sequence shown here is derived from an EMBL/GenBank/DDBJ whole genome shotgun (WGS) entry which is preliminary data.</text>
</comment>